<organism evidence="4 5">
    <name type="scientific">Lachnellula arida</name>
    <dbReference type="NCBI Taxonomy" id="1316785"/>
    <lineage>
        <taxon>Eukaryota</taxon>
        <taxon>Fungi</taxon>
        <taxon>Dikarya</taxon>
        <taxon>Ascomycota</taxon>
        <taxon>Pezizomycotina</taxon>
        <taxon>Leotiomycetes</taxon>
        <taxon>Helotiales</taxon>
        <taxon>Lachnaceae</taxon>
        <taxon>Lachnellula</taxon>
    </lineage>
</organism>
<proteinExistence type="predicted"/>
<feature type="signal peptide" evidence="1">
    <location>
        <begin position="1"/>
        <end position="25"/>
    </location>
</feature>
<dbReference type="Pfam" id="PF16335">
    <property type="entry name" value="GtaA_6_Hairpin"/>
    <property type="match status" value="1"/>
</dbReference>
<keyword evidence="1" id="KW-0732">Signal</keyword>
<evidence type="ECO:0000313" key="5">
    <source>
        <dbReference type="Proteomes" id="UP000469559"/>
    </source>
</evidence>
<dbReference type="OrthoDB" id="431715at2759"/>
<dbReference type="Proteomes" id="UP000469559">
    <property type="component" value="Unassembled WGS sequence"/>
</dbReference>
<feature type="chain" id="PRO_5035910538" evidence="1">
    <location>
        <begin position="26"/>
        <end position="715"/>
    </location>
</feature>
<evidence type="ECO:0000256" key="1">
    <source>
        <dbReference type="SAM" id="SignalP"/>
    </source>
</evidence>
<dbReference type="InterPro" id="IPR052743">
    <property type="entry name" value="Glutaminase_GtaA"/>
</dbReference>
<evidence type="ECO:0000259" key="3">
    <source>
        <dbReference type="Pfam" id="PF17168"/>
    </source>
</evidence>
<dbReference type="PANTHER" id="PTHR31987:SF1">
    <property type="entry name" value="GLUTAMINASE A"/>
    <property type="match status" value="1"/>
</dbReference>
<dbReference type="AlphaFoldDB" id="A0A8T9BM89"/>
<accession>A0A8T9BM89</accession>
<dbReference type="Pfam" id="PF17168">
    <property type="entry name" value="DUF5127"/>
    <property type="match status" value="1"/>
</dbReference>
<reference evidence="4 5" key="1">
    <citation type="submission" date="2018-05" db="EMBL/GenBank/DDBJ databases">
        <title>Whole genome sequencing for identification of molecular markers to develop diagnostic detection tools for the regulated plant pathogen Lachnellula willkommii.</title>
        <authorList>
            <person name="Giroux E."/>
            <person name="Bilodeau G."/>
        </authorList>
    </citation>
    <scope>NUCLEOTIDE SEQUENCE [LARGE SCALE GENOMIC DNA]</scope>
    <source>
        <strain evidence="4 5">CBS 203.66</strain>
    </source>
</reference>
<sequence length="715" mass="78307">MKFLSQAFVVVCATLFGSVVGDAAASTFSPARPPAIPLAVKSPYMSTWQYAGSDGGNGGYLAGQWPQFWAGQVAAWTGMIRVDGTTYTWMGAPTGPALVTQTSFEYTSTKSVFTMDVGGLVEMNITFLSTLTPDDQKRQSLIFSYLDVGVQSLDGNSHDVQLYTDISAGESAYHVIPAITDRLFRMGFWRSLRCRTMGSRYHQGWQNQLLFSETSDQADWGYWYYATKKVHGLSFQSGSDATVRANFQSNGNLTNTKDTDYRAINAQYPVFGFASDLGQVSGSVNTLYTIGLTQEQAIQFDGATGVVPLTSLWTSYFSSETDATKLSFVYNDYGTASQTAAALDSQISSDSIGLGGQDYLTITSLAARQAFGALQLVGNSTKQYLFLKEISSDGNVQTVDVIFPFHPVLLYLKPELLKLLLDPLFENQESGQYPNMYSMHDLGSSYPNATGHPDGNDEQQPLEECGNMLIMTLAYSQRAQDKAYLQQHYKILKQWTQYLIQEALIPADQISTDDFAGSLANQTNLALKGIIGIEAMAVIANMTNNTADGANYTNIAHDYIDKWQVYGIAQDATPPHTTLGYGLNDTHGLLYNLYGDQELGLKLVPQKVYDMQSAFYPTVADTYGVPLDTRHNYTKSDWEMFTAAIASDDTKAMFIKELASWINDTPTNRPETDLYSATTGDWPGQGAGTFTARPVVGGHFALLALQAQTAAGIHN</sequence>
<gene>
    <name evidence="4" type="primary">gtaA</name>
    <name evidence="4" type="ORF">LARI1_G001955</name>
</gene>
<feature type="domain" description="Glutaminase A N-terminal" evidence="3">
    <location>
        <begin position="109"/>
        <end position="350"/>
    </location>
</feature>
<evidence type="ECO:0000259" key="2">
    <source>
        <dbReference type="Pfam" id="PF16335"/>
    </source>
</evidence>
<dbReference type="InterPro" id="IPR032514">
    <property type="entry name" value="GtaA_central"/>
</dbReference>
<keyword evidence="5" id="KW-1185">Reference proteome</keyword>
<feature type="domain" description="Glutaminase A central" evidence="2">
    <location>
        <begin position="356"/>
        <end position="703"/>
    </location>
</feature>
<protein>
    <submittedName>
        <fullName evidence="4">Glutaminase A</fullName>
    </submittedName>
</protein>
<dbReference type="PANTHER" id="PTHR31987">
    <property type="entry name" value="GLUTAMINASE A-RELATED"/>
    <property type="match status" value="1"/>
</dbReference>
<dbReference type="EMBL" id="QGMF01000027">
    <property type="protein sequence ID" value="TVY21108.1"/>
    <property type="molecule type" value="Genomic_DNA"/>
</dbReference>
<evidence type="ECO:0000313" key="4">
    <source>
        <dbReference type="EMBL" id="TVY21108.1"/>
    </source>
</evidence>
<dbReference type="InterPro" id="IPR033433">
    <property type="entry name" value="GtaA_N"/>
</dbReference>
<name>A0A8T9BM89_9HELO</name>
<comment type="caution">
    <text evidence="4">The sequence shown here is derived from an EMBL/GenBank/DDBJ whole genome shotgun (WGS) entry which is preliminary data.</text>
</comment>